<gene>
    <name evidence="2" type="ORF">J2TS6_06610</name>
</gene>
<name>A0A919XEH2_9BACL</name>
<evidence type="ECO:0000313" key="2">
    <source>
        <dbReference type="EMBL" id="GIO29520.1"/>
    </source>
</evidence>
<feature type="transmembrane region" description="Helical" evidence="1">
    <location>
        <begin position="64"/>
        <end position="83"/>
    </location>
</feature>
<dbReference type="AlphaFoldDB" id="A0A919XEH2"/>
<reference evidence="2" key="1">
    <citation type="submission" date="2021-03" db="EMBL/GenBank/DDBJ databases">
        <title>Antimicrobial resistance genes in bacteria isolated from Japanese honey, and their potential for conferring macrolide and lincosamide resistance in the American foulbrood pathogen Paenibacillus larvae.</title>
        <authorList>
            <person name="Okamoto M."/>
            <person name="Kumagai M."/>
            <person name="Kanamori H."/>
            <person name="Takamatsu D."/>
        </authorList>
    </citation>
    <scope>NUCLEOTIDE SEQUENCE</scope>
    <source>
        <strain evidence="2">J2TS6</strain>
    </source>
</reference>
<keyword evidence="3" id="KW-1185">Reference proteome</keyword>
<evidence type="ECO:0000256" key="1">
    <source>
        <dbReference type="SAM" id="Phobius"/>
    </source>
</evidence>
<feature type="transmembrane region" description="Helical" evidence="1">
    <location>
        <begin position="95"/>
        <end position="121"/>
    </location>
</feature>
<dbReference type="EMBL" id="BORQ01000001">
    <property type="protein sequence ID" value="GIO29520.1"/>
    <property type="molecule type" value="Genomic_DNA"/>
</dbReference>
<dbReference type="Proteomes" id="UP000679779">
    <property type="component" value="Unassembled WGS sequence"/>
</dbReference>
<feature type="transmembrane region" description="Helical" evidence="1">
    <location>
        <begin position="7"/>
        <end position="26"/>
    </location>
</feature>
<sequence length="130" mass="14736">MFLFVMNAALFFTTCFVLYVFVYFFIPFVHFAVMFLAVTGSIILWLIINKAWEGTTKNRMKMGALGSSFYMIMAALFVCRLVRLKPSYPGDDPFMAAVGLMFAIIVVTVAFITCFVITGFAMRKNQTNKV</sequence>
<feature type="transmembrane region" description="Helical" evidence="1">
    <location>
        <begin position="32"/>
        <end position="52"/>
    </location>
</feature>
<accession>A0A919XEH2</accession>
<protein>
    <submittedName>
        <fullName evidence="2">Uncharacterized protein</fullName>
    </submittedName>
</protein>
<keyword evidence="1" id="KW-0472">Membrane</keyword>
<organism evidence="2 3">
    <name type="scientific">Paenibacillus albilobatus</name>
    <dbReference type="NCBI Taxonomy" id="2716884"/>
    <lineage>
        <taxon>Bacteria</taxon>
        <taxon>Bacillati</taxon>
        <taxon>Bacillota</taxon>
        <taxon>Bacilli</taxon>
        <taxon>Bacillales</taxon>
        <taxon>Paenibacillaceae</taxon>
        <taxon>Paenibacillus</taxon>
    </lineage>
</organism>
<keyword evidence="1" id="KW-1133">Transmembrane helix</keyword>
<keyword evidence="1" id="KW-0812">Transmembrane</keyword>
<evidence type="ECO:0000313" key="3">
    <source>
        <dbReference type="Proteomes" id="UP000679779"/>
    </source>
</evidence>
<proteinExistence type="predicted"/>
<comment type="caution">
    <text evidence="2">The sequence shown here is derived from an EMBL/GenBank/DDBJ whole genome shotgun (WGS) entry which is preliminary data.</text>
</comment>